<evidence type="ECO:0000313" key="3">
    <source>
        <dbReference type="Proteomes" id="UP000190092"/>
    </source>
</evidence>
<evidence type="ECO:0000313" key="2">
    <source>
        <dbReference type="EMBL" id="SKA37601.1"/>
    </source>
</evidence>
<proteinExistence type="predicted"/>
<name>A0A1T4TB89_9HYPH</name>
<organism evidence="2 3">
    <name type="scientific">Enhydrobacter aerosaccus</name>
    <dbReference type="NCBI Taxonomy" id="225324"/>
    <lineage>
        <taxon>Bacteria</taxon>
        <taxon>Pseudomonadati</taxon>
        <taxon>Pseudomonadota</taxon>
        <taxon>Alphaproteobacteria</taxon>
        <taxon>Hyphomicrobiales</taxon>
        <taxon>Enhydrobacter</taxon>
    </lineage>
</organism>
<keyword evidence="3" id="KW-1185">Reference proteome</keyword>
<accession>A0A1T4TB89</accession>
<gene>
    <name evidence="2" type="ORF">SAMN02745126_05928</name>
</gene>
<sequence length="258" mass="28559">MSESREQLESYKRRLLKGAERLQRQRALVARLQQQSRLTHTAVQRLENFEKMQGRLESRYQALCNRFETSPAPSPGLASVTPGGARSGDSFETIPSLSADLSVTAQLGEYVPLAVGKFRQAYALLIAGSNGEAPLDGDPMPDLATAYSDPGTGEVVPLPDTPFNRAWVAAGRLFEDPAERTSFYKRVELLTEVADPKYLKYFGSDAGSMHGVLLLALVTVAFTDGMSKEALQSAFDTAFDWHFARMVSLDRKQSRRRH</sequence>
<feature type="region of interest" description="Disordered" evidence="1">
    <location>
        <begin position="71"/>
        <end position="91"/>
    </location>
</feature>
<dbReference type="EMBL" id="FUWJ01000015">
    <property type="protein sequence ID" value="SKA37601.1"/>
    <property type="molecule type" value="Genomic_DNA"/>
</dbReference>
<evidence type="ECO:0000256" key="1">
    <source>
        <dbReference type="SAM" id="MobiDB-lite"/>
    </source>
</evidence>
<protein>
    <submittedName>
        <fullName evidence="2">Uncharacterized protein</fullName>
    </submittedName>
</protein>
<dbReference type="Proteomes" id="UP000190092">
    <property type="component" value="Unassembled WGS sequence"/>
</dbReference>
<dbReference type="AlphaFoldDB" id="A0A1T4TB89"/>
<reference evidence="3" key="1">
    <citation type="submission" date="2017-02" db="EMBL/GenBank/DDBJ databases">
        <authorList>
            <person name="Varghese N."/>
            <person name="Submissions S."/>
        </authorList>
    </citation>
    <scope>NUCLEOTIDE SEQUENCE [LARGE SCALE GENOMIC DNA]</scope>
    <source>
        <strain evidence="3">ATCC 27094</strain>
    </source>
</reference>